<dbReference type="Proteomes" id="UP001150924">
    <property type="component" value="Unassembled WGS sequence"/>
</dbReference>
<dbReference type="Gene3D" id="3.80.10.10">
    <property type="entry name" value="Ribonuclease Inhibitor"/>
    <property type="match status" value="1"/>
</dbReference>
<dbReference type="InterPro" id="IPR032675">
    <property type="entry name" value="LRR_dom_sf"/>
</dbReference>
<dbReference type="AlphaFoldDB" id="A0A9X3ETB8"/>
<protein>
    <recommendedName>
        <fullName evidence="1">DUF6892 domain-containing protein</fullName>
    </recommendedName>
</protein>
<comment type="caution">
    <text evidence="2">The sequence shown here is derived from an EMBL/GenBank/DDBJ whole genome shotgun (WGS) entry which is preliminary data.</text>
</comment>
<evidence type="ECO:0000259" key="1">
    <source>
        <dbReference type="Pfam" id="PF21832"/>
    </source>
</evidence>
<gene>
    <name evidence="2" type="ORF">OV079_05865</name>
</gene>
<proteinExistence type="predicted"/>
<dbReference type="RefSeq" id="WP_267766728.1">
    <property type="nucleotide sequence ID" value="NZ_JAPNKE010000002.1"/>
</dbReference>
<evidence type="ECO:0000313" key="2">
    <source>
        <dbReference type="EMBL" id="MCY1005103.1"/>
    </source>
</evidence>
<organism evidence="2 3">
    <name type="scientific">Nannocystis pusilla</name>
    <dbReference type="NCBI Taxonomy" id="889268"/>
    <lineage>
        <taxon>Bacteria</taxon>
        <taxon>Pseudomonadati</taxon>
        <taxon>Myxococcota</taxon>
        <taxon>Polyangia</taxon>
        <taxon>Nannocystales</taxon>
        <taxon>Nannocystaceae</taxon>
        <taxon>Nannocystis</taxon>
    </lineage>
</organism>
<dbReference type="InterPro" id="IPR054187">
    <property type="entry name" value="DUF6892"/>
</dbReference>
<evidence type="ECO:0000313" key="3">
    <source>
        <dbReference type="Proteomes" id="UP001150924"/>
    </source>
</evidence>
<sequence>MTTPSESGPRAGTNVLREWMPDRIVRLMVLQQLIDAGEVEPITAEAAYPAVRGEPYDAWSADGQRFNEDIAAYIDDTPVDAAMLAKVTRLPTDPTADLVFVIWPHFDGESDEFDVTDLSGLDRLPALAELFVAVHRQVDLAVVARCARLTAASLDCRVPLDLSPLAAVRGLRTLELVHAENVADLAWLRALPELATLRLLGDPQTLDLRPLLDMPALGSFALLRTAFAEGTNPAVLTFGDNAAVLAALFVRGVAVEMR</sequence>
<accession>A0A9X3ETB8</accession>
<dbReference type="Pfam" id="PF21832">
    <property type="entry name" value="DUF6892"/>
    <property type="match status" value="1"/>
</dbReference>
<keyword evidence="3" id="KW-1185">Reference proteome</keyword>
<reference evidence="2" key="1">
    <citation type="submission" date="2022-11" db="EMBL/GenBank/DDBJ databases">
        <title>Minimal conservation of predation-associated metabolite biosynthetic gene clusters underscores biosynthetic potential of Myxococcota including descriptions for ten novel species: Archangium lansinium sp. nov., Myxococcus landrumus sp. nov., Nannocystis bai.</title>
        <authorList>
            <person name="Ahearne A."/>
            <person name="Stevens C."/>
            <person name="Phillips K."/>
        </authorList>
    </citation>
    <scope>NUCLEOTIDE SEQUENCE</scope>
    <source>
        <strain evidence="2">Na p29</strain>
    </source>
</reference>
<dbReference type="EMBL" id="JAPNKE010000002">
    <property type="protein sequence ID" value="MCY1005103.1"/>
    <property type="molecule type" value="Genomic_DNA"/>
</dbReference>
<name>A0A9X3ETB8_9BACT</name>
<feature type="domain" description="DUF6892" evidence="1">
    <location>
        <begin position="22"/>
        <end position="254"/>
    </location>
</feature>